<comment type="caution">
    <text evidence="4">The sequence shown here is derived from an EMBL/GenBank/DDBJ whole genome shotgun (WGS) entry which is preliminary data.</text>
</comment>
<keyword evidence="5" id="KW-1185">Reference proteome</keyword>
<evidence type="ECO:0000256" key="3">
    <source>
        <dbReference type="ARBA" id="ARBA00023315"/>
    </source>
</evidence>
<gene>
    <name evidence="4" type="ORF">N2K84_10605</name>
</gene>
<evidence type="ECO:0000256" key="2">
    <source>
        <dbReference type="ARBA" id="ARBA00022737"/>
    </source>
</evidence>
<sequence>MLGNPIGRPQRCTFFVDRGALLIIGENVGMSSTALIAHHQITIGNNVKIGGGTCIYDTDFHAINPNTRALQETDREKKINLPVLIEDNVFIGAHTTILKGVTIGKNSVVGACSVVTKSIPANEIWAGNPARFIKTLGRNDA</sequence>
<keyword evidence="2" id="KW-0677">Repeat</keyword>
<evidence type="ECO:0000313" key="5">
    <source>
        <dbReference type="Proteomes" id="UP001163821"/>
    </source>
</evidence>
<evidence type="ECO:0000256" key="1">
    <source>
        <dbReference type="ARBA" id="ARBA00022679"/>
    </source>
</evidence>
<keyword evidence="3 4" id="KW-0012">Acyltransferase</keyword>
<dbReference type="Gene3D" id="2.160.10.10">
    <property type="entry name" value="Hexapeptide repeat proteins"/>
    <property type="match status" value="1"/>
</dbReference>
<dbReference type="CDD" id="cd04647">
    <property type="entry name" value="LbH_MAT_like"/>
    <property type="match status" value="1"/>
</dbReference>
<dbReference type="Proteomes" id="UP001163821">
    <property type="component" value="Unassembled WGS sequence"/>
</dbReference>
<organism evidence="4 5">
    <name type="scientific">Gaoshiqia sediminis</name>
    <dbReference type="NCBI Taxonomy" id="2986998"/>
    <lineage>
        <taxon>Bacteria</taxon>
        <taxon>Pseudomonadati</taxon>
        <taxon>Bacteroidota</taxon>
        <taxon>Bacteroidia</taxon>
        <taxon>Marinilabiliales</taxon>
        <taxon>Prolixibacteraceae</taxon>
        <taxon>Gaoshiqia</taxon>
    </lineage>
</organism>
<dbReference type="PANTHER" id="PTHR23416">
    <property type="entry name" value="SIALIC ACID SYNTHASE-RELATED"/>
    <property type="match status" value="1"/>
</dbReference>
<dbReference type="InterPro" id="IPR051159">
    <property type="entry name" value="Hexapeptide_acetyltransf"/>
</dbReference>
<dbReference type="PROSITE" id="PS00101">
    <property type="entry name" value="HEXAPEP_TRANSFERASES"/>
    <property type="match status" value="1"/>
</dbReference>
<dbReference type="AlphaFoldDB" id="A0AA42CA17"/>
<name>A0AA42CA17_9BACT</name>
<dbReference type="InterPro" id="IPR001451">
    <property type="entry name" value="Hexapep"/>
</dbReference>
<dbReference type="InterPro" id="IPR018357">
    <property type="entry name" value="Hexapep_transf_CS"/>
</dbReference>
<accession>A0AA42CA17</accession>
<dbReference type="GO" id="GO:0016746">
    <property type="term" value="F:acyltransferase activity"/>
    <property type="evidence" value="ECO:0007669"/>
    <property type="project" value="UniProtKB-KW"/>
</dbReference>
<evidence type="ECO:0000313" key="4">
    <source>
        <dbReference type="EMBL" id="MCW0483182.1"/>
    </source>
</evidence>
<dbReference type="Pfam" id="PF00132">
    <property type="entry name" value="Hexapep"/>
    <property type="match status" value="1"/>
</dbReference>
<protein>
    <submittedName>
        <fullName evidence="4">Acyltransferase</fullName>
    </submittedName>
</protein>
<dbReference type="InterPro" id="IPR011004">
    <property type="entry name" value="Trimer_LpxA-like_sf"/>
</dbReference>
<dbReference type="EMBL" id="JAPAAF010000013">
    <property type="protein sequence ID" value="MCW0483182.1"/>
    <property type="molecule type" value="Genomic_DNA"/>
</dbReference>
<proteinExistence type="predicted"/>
<reference evidence="4" key="1">
    <citation type="submission" date="2022-10" db="EMBL/GenBank/DDBJ databases">
        <title>Gaoshiqiia sediminis gen. nov., sp. nov., isolated from coastal sediment.</title>
        <authorList>
            <person name="Yu W.X."/>
            <person name="Mu D.S."/>
            <person name="Du J.Z."/>
            <person name="Liang Y.Q."/>
        </authorList>
    </citation>
    <scope>NUCLEOTIDE SEQUENCE</scope>
    <source>
        <strain evidence="4">A06</strain>
    </source>
</reference>
<keyword evidence="1" id="KW-0808">Transferase</keyword>
<dbReference type="SUPFAM" id="SSF51161">
    <property type="entry name" value="Trimeric LpxA-like enzymes"/>
    <property type="match status" value="1"/>
</dbReference>